<reference evidence="2 3" key="1">
    <citation type="submission" date="2024-02" db="EMBL/GenBank/DDBJ databases">
        <title>De novo assembly and annotation of 12 fungi associated with fruit tree decline syndrome in Ontario, Canada.</title>
        <authorList>
            <person name="Sulman M."/>
            <person name="Ellouze W."/>
            <person name="Ilyukhin E."/>
        </authorList>
    </citation>
    <scope>NUCLEOTIDE SEQUENCE [LARGE SCALE GENOMIC DNA]</scope>
    <source>
        <strain evidence="2 3">M11/M66-122</strain>
    </source>
</reference>
<proteinExistence type="predicted"/>
<accession>A0AAN9UCD5</accession>
<organism evidence="2 3">
    <name type="scientific">Diatrype stigma</name>
    <dbReference type="NCBI Taxonomy" id="117547"/>
    <lineage>
        <taxon>Eukaryota</taxon>
        <taxon>Fungi</taxon>
        <taxon>Dikarya</taxon>
        <taxon>Ascomycota</taxon>
        <taxon>Pezizomycotina</taxon>
        <taxon>Sordariomycetes</taxon>
        <taxon>Xylariomycetidae</taxon>
        <taxon>Xylariales</taxon>
        <taxon>Diatrypaceae</taxon>
        <taxon>Diatrype</taxon>
    </lineage>
</organism>
<dbReference type="PANTHER" id="PTHR36847:SF1">
    <property type="entry name" value="AMIDOLIGASE ENZYME"/>
    <property type="match status" value="1"/>
</dbReference>
<name>A0AAN9UCD5_9PEZI</name>
<dbReference type="EMBL" id="JAKJXP020000197">
    <property type="protein sequence ID" value="KAK7738973.1"/>
    <property type="molecule type" value="Genomic_DNA"/>
</dbReference>
<feature type="region of interest" description="Disordered" evidence="1">
    <location>
        <begin position="277"/>
        <end position="309"/>
    </location>
</feature>
<comment type="caution">
    <text evidence="2">The sequence shown here is derived from an EMBL/GenBank/DDBJ whole genome shotgun (WGS) entry which is preliminary data.</text>
</comment>
<evidence type="ECO:0000256" key="1">
    <source>
        <dbReference type="SAM" id="MobiDB-lite"/>
    </source>
</evidence>
<keyword evidence="3" id="KW-1185">Reference proteome</keyword>
<evidence type="ECO:0000313" key="3">
    <source>
        <dbReference type="Proteomes" id="UP001320420"/>
    </source>
</evidence>
<sequence length="531" mass="58765">MSQNDVRLTFGVEVECLVPWVFVGQQDPQADVKGLPSVIRVSKDDLKHRVEEMGDPDDAVGEIIFEQFRSTFNELGLISTLTSTRPDNPYTQWQVEGDASVDEVDSLGYGTDDSEFDLTSQWVAVEIQSPAEYATPEGFEAIRSTLGILTQKYRMRVNETCSIHVHVGQGNEPFPLHMIRRIAALSYAAELLLFTLHDPLRRVNTWCKPMREYSNLARGLPDIPYHAGDPNEPGFTTNCLRYLGADVRHGEEPISWREKHLDEETIKAFERTRQPGHFEPFQGIVGPSNPQDNGATPVPQPRAASNEHDQTIAERVRSVLTTNPLQENDGDDATSRHQPARTRKLPRIALPRYTDAEIQQLTERLEDLTGDAVHRGVAGEPRGTGVGAFAGAARIFAAPSSCHVAEMVSSATSARGSINFEHYLCGSVASSRGASSTNSKRTVEFRLGEGSLEGAWVAAWARVCVGFVEFALFAGVDEYLEVLARCEAASERDGVYDVLDLLDDLGLYAEAQIAEERIAQKSKEWGMKFVE</sequence>
<dbReference type="PANTHER" id="PTHR36847">
    <property type="entry name" value="AMIDOLIGASE ENZYME"/>
    <property type="match status" value="1"/>
</dbReference>
<gene>
    <name evidence="2" type="ORF">SLS62_011340</name>
</gene>
<dbReference type="InterPro" id="IPR022025">
    <property type="entry name" value="Amidoligase_2"/>
</dbReference>
<evidence type="ECO:0008006" key="4">
    <source>
        <dbReference type="Google" id="ProtNLM"/>
    </source>
</evidence>
<dbReference type="AlphaFoldDB" id="A0AAN9UCD5"/>
<dbReference type="Proteomes" id="UP001320420">
    <property type="component" value="Unassembled WGS sequence"/>
</dbReference>
<evidence type="ECO:0000313" key="2">
    <source>
        <dbReference type="EMBL" id="KAK7738973.1"/>
    </source>
</evidence>
<dbReference type="Pfam" id="PF12224">
    <property type="entry name" value="Amidoligase_2"/>
    <property type="match status" value="1"/>
</dbReference>
<feature type="region of interest" description="Disordered" evidence="1">
    <location>
        <begin position="321"/>
        <end position="343"/>
    </location>
</feature>
<protein>
    <recommendedName>
        <fullName evidence="4">Amidoligase enzyme-domain-containing protein</fullName>
    </recommendedName>
</protein>